<evidence type="ECO:0000256" key="8">
    <source>
        <dbReference type="ARBA" id="ARBA00023065"/>
    </source>
</evidence>
<reference evidence="14" key="1">
    <citation type="submission" date="2021-02" db="EMBL/GenBank/DDBJ databases">
        <authorList>
            <person name="Nowell W R."/>
        </authorList>
    </citation>
    <scope>NUCLEOTIDE SEQUENCE</scope>
</reference>
<dbReference type="NCBIfam" id="TIGR00383">
    <property type="entry name" value="corA"/>
    <property type="match status" value="1"/>
</dbReference>
<keyword evidence="3" id="KW-0813">Transport</keyword>
<dbReference type="GO" id="GO:0015087">
    <property type="term" value="F:cobalt ion transmembrane transporter activity"/>
    <property type="evidence" value="ECO:0007669"/>
    <property type="project" value="InterPro"/>
</dbReference>
<dbReference type="InterPro" id="IPR045863">
    <property type="entry name" value="CorA_TM1_TM2"/>
</dbReference>
<keyword evidence="7 12" id="KW-1133">Transmembrane helix</keyword>
<evidence type="ECO:0000256" key="1">
    <source>
        <dbReference type="ARBA" id="ARBA00004651"/>
    </source>
</evidence>
<dbReference type="Gene3D" id="3.30.460.20">
    <property type="entry name" value="CorA soluble domain-like"/>
    <property type="match status" value="1"/>
</dbReference>
<feature type="transmembrane region" description="Helical" evidence="12">
    <location>
        <begin position="329"/>
        <end position="352"/>
    </location>
</feature>
<dbReference type="CDD" id="cd12828">
    <property type="entry name" value="TmCorA-like_1"/>
    <property type="match status" value="1"/>
</dbReference>
<comment type="subcellular location">
    <subcellularLocation>
        <location evidence="1">Cell membrane</location>
        <topology evidence="1">Multi-pass membrane protein</topology>
    </subcellularLocation>
</comment>
<evidence type="ECO:0000256" key="3">
    <source>
        <dbReference type="ARBA" id="ARBA00022448"/>
    </source>
</evidence>
<dbReference type="InterPro" id="IPR045861">
    <property type="entry name" value="CorA_cytoplasmic_dom"/>
</dbReference>
<evidence type="ECO:0000256" key="11">
    <source>
        <dbReference type="ARBA" id="ARBA00045497"/>
    </source>
</evidence>
<keyword evidence="8" id="KW-0406">Ion transport</keyword>
<dbReference type="FunFam" id="1.20.58.340:FF:000004">
    <property type="entry name" value="Magnesium transport protein CorA"/>
    <property type="match status" value="1"/>
</dbReference>
<evidence type="ECO:0000256" key="7">
    <source>
        <dbReference type="ARBA" id="ARBA00022989"/>
    </source>
</evidence>
<proteinExistence type="inferred from homology"/>
<comment type="caution">
    <text evidence="14">The sequence shown here is derived from an EMBL/GenBank/DDBJ whole genome shotgun (WGS) entry which is preliminary data.</text>
</comment>
<dbReference type="InterPro" id="IPR002523">
    <property type="entry name" value="MgTranspt_CorA/ZnTranspt_ZntB"/>
</dbReference>
<dbReference type="EMBL" id="CAJNOL010000156">
    <property type="protein sequence ID" value="CAF0892538.1"/>
    <property type="molecule type" value="Genomic_DNA"/>
</dbReference>
<evidence type="ECO:0000256" key="2">
    <source>
        <dbReference type="ARBA" id="ARBA00009765"/>
    </source>
</evidence>
<dbReference type="GO" id="GO:0000287">
    <property type="term" value="F:magnesium ion binding"/>
    <property type="evidence" value="ECO:0007669"/>
    <property type="project" value="TreeGrafter"/>
</dbReference>
<keyword evidence="4" id="KW-1003">Cell membrane</keyword>
<dbReference type="SUPFAM" id="SSF143865">
    <property type="entry name" value="CorA soluble domain-like"/>
    <property type="match status" value="1"/>
</dbReference>
<comment type="function">
    <text evidence="11">Mediates influx of magnesium ions. Alternates between open and closed states. Activated by low cytoplasmic Mg(2+) levels. Inactive when cytoplasmic Mg(2+) levels are high.</text>
</comment>
<comment type="catalytic activity">
    <reaction evidence="10">
        <text>Mg(2+)(in) = Mg(2+)(out)</text>
        <dbReference type="Rhea" id="RHEA:29827"/>
        <dbReference type="ChEBI" id="CHEBI:18420"/>
    </reaction>
</comment>
<evidence type="ECO:0008006" key="16">
    <source>
        <dbReference type="Google" id="ProtNLM"/>
    </source>
</evidence>
<evidence type="ECO:0000313" key="13">
    <source>
        <dbReference type="EMBL" id="CAF0733306.1"/>
    </source>
</evidence>
<keyword evidence="15" id="KW-1185">Reference proteome</keyword>
<name>A0A813Z2M6_9BILA</name>
<protein>
    <recommendedName>
        <fullName evidence="16">Magnesium transport protein CorA</fullName>
    </recommendedName>
</protein>
<evidence type="ECO:0000256" key="4">
    <source>
        <dbReference type="ARBA" id="ARBA00022475"/>
    </source>
</evidence>
<dbReference type="PANTHER" id="PTHR46494">
    <property type="entry name" value="CORA FAMILY METAL ION TRANSPORTER (EUROFUNG)"/>
    <property type="match status" value="1"/>
</dbReference>
<evidence type="ECO:0000256" key="6">
    <source>
        <dbReference type="ARBA" id="ARBA00022842"/>
    </source>
</evidence>
<dbReference type="PANTHER" id="PTHR46494:SF1">
    <property type="entry name" value="CORA FAMILY METAL ION TRANSPORTER (EUROFUNG)"/>
    <property type="match status" value="1"/>
</dbReference>
<evidence type="ECO:0000313" key="14">
    <source>
        <dbReference type="EMBL" id="CAF0892538.1"/>
    </source>
</evidence>
<dbReference type="GO" id="GO:0050897">
    <property type="term" value="F:cobalt ion binding"/>
    <property type="evidence" value="ECO:0007669"/>
    <property type="project" value="TreeGrafter"/>
</dbReference>
<comment type="similarity">
    <text evidence="2">Belongs to the CorA metal ion transporter (MIT) (TC 1.A.35) family.</text>
</comment>
<keyword evidence="6" id="KW-0460">Magnesium</keyword>
<dbReference type="AlphaFoldDB" id="A0A813Z2M6"/>
<keyword evidence="9 12" id="KW-0472">Membrane</keyword>
<gene>
    <name evidence="14" type="ORF">JXQ802_LOCUS8736</name>
    <name evidence="13" type="ORF">PYM288_LOCUS1099</name>
</gene>
<dbReference type="GO" id="GO:0005886">
    <property type="term" value="C:plasma membrane"/>
    <property type="evidence" value="ECO:0007669"/>
    <property type="project" value="UniProtKB-SubCell"/>
</dbReference>
<evidence type="ECO:0000256" key="9">
    <source>
        <dbReference type="ARBA" id="ARBA00023136"/>
    </source>
</evidence>
<evidence type="ECO:0000256" key="12">
    <source>
        <dbReference type="SAM" id="Phobius"/>
    </source>
</evidence>
<sequence>MSFASHSTESIHLKEIRTKPLADGEISMTDFLTDEDNRRDRANSFICRSTFRHAPASQELQIFARIRPRVFIYDQDTIEEKYYNSIDSIPIIKDNECLWIDVIGMHDTLLLSSISRRFKIHPLVILDVETNEQRTKLDVFEDALFLVIKLIYPDQVTQKIHIEQICFYLKENILITFQEKSNAIFDRIRHRIRQNKGRIRRSKIDYLFYSLIDTIVDKYMDVLNIVNIEVEAIDHELMKTVSRDTLETVYDLKRDMLNYRRVISPLKEIINRLQKEEETQIIQESTIIYLKDLFDHVVQVTDTIDIYREMLASFIDFYMMLNSNAMNEVVKTLTIISTIFIPLTFIVGVYGMNFHNMPELHWKYGYFVVLSVMVLLTIIMLVWFKRKKWF</sequence>
<dbReference type="GO" id="GO:0015095">
    <property type="term" value="F:magnesium ion transmembrane transporter activity"/>
    <property type="evidence" value="ECO:0007669"/>
    <property type="project" value="InterPro"/>
</dbReference>
<accession>A0A813Z2M6</accession>
<dbReference type="SUPFAM" id="SSF144083">
    <property type="entry name" value="Magnesium transport protein CorA, transmembrane region"/>
    <property type="match status" value="1"/>
</dbReference>
<evidence type="ECO:0000256" key="10">
    <source>
        <dbReference type="ARBA" id="ARBA00034269"/>
    </source>
</evidence>
<dbReference type="Gene3D" id="1.20.58.340">
    <property type="entry name" value="Magnesium transport protein CorA, transmembrane region"/>
    <property type="match status" value="2"/>
</dbReference>
<dbReference type="Pfam" id="PF01544">
    <property type="entry name" value="CorA"/>
    <property type="match status" value="1"/>
</dbReference>
<dbReference type="Proteomes" id="UP000663854">
    <property type="component" value="Unassembled WGS sequence"/>
</dbReference>
<dbReference type="InterPro" id="IPR004488">
    <property type="entry name" value="Mg/Co-transport_prot_CorA"/>
</dbReference>
<evidence type="ECO:0000313" key="15">
    <source>
        <dbReference type="Proteomes" id="UP000663870"/>
    </source>
</evidence>
<organism evidence="14 15">
    <name type="scientific">Rotaria sordida</name>
    <dbReference type="NCBI Taxonomy" id="392033"/>
    <lineage>
        <taxon>Eukaryota</taxon>
        <taxon>Metazoa</taxon>
        <taxon>Spiralia</taxon>
        <taxon>Gnathifera</taxon>
        <taxon>Rotifera</taxon>
        <taxon>Eurotatoria</taxon>
        <taxon>Bdelloidea</taxon>
        <taxon>Philodinida</taxon>
        <taxon>Philodinidae</taxon>
        <taxon>Rotaria</taxon>
    </lineage>
</organism>
<dbReference type="EMBL" id="CAJNOH010000005">
    <property type="protein sequence ID" value="CAF0733306.1"/>
    <property type="molecule type" value="Genomic_DNA"/>
</dbReference>
<evidence type="ECO:0000256" key="5">
    <source>
        <dbReference type="ARBA" id="ARBA00022692"/>
    </source>
</evidence>
<dbReference type="Proteomes" id="UP000663870">
    <property type="component" value="Unassembled WGS sequence"/>
</dbReference>
<feature type="transmembrane region" description="Helical" evidence="12">
    <location>
        <begin position="364"/>
        <end position="384"/>
    </location>
</feature>
<keyword evidence="5 12" id="KW-0812">Transmembrane</keyword>